<accession>A0A0P1IMD7</accession>
<dbReference type="Proteomes" id="UP000051184">
    <property type="component" value="Unassembled WGS sequence"/>
</dbReference>
<dbReference type="PANTHER" id="PTHR43611">
    <property type="entry name" value="ALPHA-D-GLUCOSE 1-PHOSPHATE PHOSPHATASE"/>
    <property type="match status" value="1"/>
</dbReference>
<name>A0A0P1IMD7_9RHOB</name>
<dbReference type="InterPro" id="IPR036412">
    <property type="entry name" value="HAD-like_sf"/>
</dbReference>
<dbReference type="InterPro" id="IPR023214">
    <property type="entry name" value="HAD_sf"/>
</dbReference>
<keyword evidence="2" id="KW-1185">Reference proteome</keyword>
<dbReference type="InterPro" id="IPR023198">
    <property type="entry name" value="PGP-like_dom2"/>
</dbReference>
<evidence type="ECO:0000313" key="2">
    <source>
        <dbReference type="Proteomes" id="UP000051184"/>
    </source>
</evidence>
<dbReference type="EMBL" id="CYUE01000002">
    <property type="protein sequence ID" value="CUK24741.1"/>
    <property type="molecule type" value="Genomic_DNA"/>
</dbReference>
<gene>
    <name evidence="1" type="ORF">TA5114_00527</name>
</gene>
<dbReference type="SFLD" id="SFLDS00003">
    <property type="entry name" value="Haloacid_Dehalogenase"/>
    <property type="match status" value="1"/>
</dbReference>
<dbReference type="PANTHER" id="PTHR43611:SF3">
    <property type="entry name" value="FLAVIN MONONUCLEOTIDE HYDROLASE 1, CHLOROPLATIC"/>
    <property type="match status" value="1"/>
</dbReference>
<dbReference type="Gene3D" id="1.10.150.240">
    <property type="entry name" value="Putative phosphatase, domain 2"/>
    <property type="match status" value="1"/>
</dbReference>
<protein>
    <submittedName>
        <fullName evidence="1">?-D-glucose-1-phosphatase</fullName>
    </submittedName>
</protein>
<sequence length="206" mass="24004">MPIEAVIFDVGNVLIEWQPERAYDRLIGEERRKAMFAALDLHDMNNDIDLGAPFKDRIYDFAEEHPEWGDEIRMWHDNWFDMASPAIDHSWRLLRALRTKGVPVFALSNFGVENWPPAVKVYPVLGEFDREYVSGRMGHVKPFNRIYEMVEEDCQIEPDRLIFTDDREENLVTAQARGWKTHLFEGPQGWADRLVAEGLLTKEEAA</sequence>
<dbReference type="SFLD" id="SFLDG01129">
    <property type="entry name" value="C1.5:_HAD__Beta-PGM__Phosphata"/>
    <property type="match status" value="1"/>
</dbReference>
<dbReference type="OrthoDB" id="9807742at2"/>
<evidence type="ECO:0000313" key="1">
    <source>
        <dbReference type="EMBL" id="CUK24741.1"/>
    </source>
</evidence>
<dbReference type="AlphaFoldDB" id="A0A0P1IMD7"/>
<dbReference type="Gene3D" id="3.40.50.1000">
    <property type="entry name" value="HAD superfamily/HAD-like"/>
    <property type="match status" value="1"/>
</dbReference>
<dbReference type="STRING" id="1715691.TA5113_00287"/>
<dbReference type="SUPFAM" id="SSF56784">
    <property type="entry name" value="HAD-like"/>
    <property type="match status" value="1"/>
</dbReference>
<dbReference type="CDD" id="cd02603">
    <property type="entry name" value="HAD_sEH-N_like"/>
    <property type="match status" value="1"/>
</dbReference>
<organism evidence="1 2">
    <name type="scientific">Cognatishimia activa</name>
    <dbReference type="NCBI Taxonomy" id="1715691"/>
    <lineage>
        <taxon>Bacteria</taxon>
        <taxon>Pseudomonadati</taxon>
        <taxon>Pseudomonadota</taxon>
        <taxon>Alphaproteobacteria</taxon>
        <taxon>Rhodobacterales</taxon>
        <taxon>Paracoccaceae</taxon>
        <taxon>Cognatishimia</taxon>
    </lineage>
</organism>
<dbReference type="Pfam" id="PF00702">
    <property type="entry name" value="Hydrolase"/>
    <property type="match status" value="1"/>
</dbReference>
<reference evidence="2" key="1">
    <citation type="submission" date="2015-09" db="EMBL/GenBank/DDBJ databases">
        <authorList>
            <person name="Rodrigo-Torres Lidia"/>
            <person name="Arahal R.David."/>
        </authorList>
    </citation>
    <scope>NUCLEOTIDE SEQUENCE [LARGE SCALE GENOMIC DNA]</scope>
    <source>
        <strain evidence="2">CECT 5114</strain>
    </source>
</reference>
<proteinExistence type="predicted"/>
<dbReference type="RefSeq" id="WP_058313721.1">
    <property type="nucleotide sequence ID" value="NZ_CYTO01000004.1"/>
</dbReference>